<accession>A0A383A623</accession>
<feature type="non-terminal residue" evidence="1">
    <location>
        <position position="1"/>
    </location>
</feature>
<evidence type="ECO:0000313" key="1">
    <source>
        <dbReference type="EMBL" id="SVE03316.1"/>
    </source>
</evidence>
<protein>
    <submittedName>
        <fullName evidence="1">Uncharacterized protein</fullName>
    </submittedName>
</protein>
<dbReference type="AlphaFoldDB" id="A0A383A623"/>
<organism evidence="1">
    <name type="scientific">marine metagenome</name>
    <dbReference type="NCBI Taxonomy" id="408172"/>
    <lineage>
        <taxon>unclassified sequences</taxon>
        <taxon>metagenomes</taxon>
        <taxon>ecological metagenomes</taxon>
    </lineage>
</organism>
<feature type="non-terminal residue" evidence="1">
    <location>
        <position position="30"/>
    </location>
</feature>
<dbReference type="EMBL" id="UINC01189568">
    <property type="protein sequence ID" value="SVE03316.1"/>
    <property type="molecule type" value="Genomic_DNA"/>
</dbReference>
<sequence>VLLVGCGPSVPDISIHEAAKAGNIEVVKYH</sequence>
<name>A0A383A623_9ZZZZ</name>
<proteinExistence type="predicted"/>
<gene>
    <name evidence="1" type="ORF">METZ01_LOCUS456170</name>
</gene>
<reference evidence="1" key="1">
    <citation type="submission" date="2018-05" db="EMBL/GenBank/DDBJ databases">
        <authorList>
            <person name="Lanie J.A."/>
            <person name="Ng W.-L."/>
            <person name="Kazmierczak K.M."/>
            <person name="Andrzejewski T.M."/>
            <person name="Davidsen T.M."/>
            <person name="Wayne K.J."/>
            <person name="Tettelin H."/>
            <person name="Glass J.I."/>
            <person name="Rusch D."/>
            <person name="Podicherti R."/>
            <person name="Tsui H.-C.T."/>
            <person name="Winkler M.E."/>
        </authorList>
    </citation>
    <scope>NUCLEOTIDE SEQUENCE</scope>
</reference>